<protein>
    <recommendedName>
        <fullName evidence="4">Transmembrane protein</fullName>
    </recommendedName>
</protein>
<sequence length="330" mass="32835">MAPGGADPYHHPHRLSLSLTEPDMATFATVDIVGVDEAGPVARGAEASVSAVSWSAVIAGALAAVAASLVLLLLGSGLGLAMTSPWSGAGAGATAIVVSTAIWLVIVQWLSSALGGYLTGRLRTKWAGVHADEVFFRDTAHGFLAWALATVVAAGLLSSALTAIVGGGASAVTSIASGAAQGATQAAAGKAANGSGLPTDYFIDLMFRPPANAALPAGQAPTPQAAGDSRAEASRILLTDMASGDVPAADRAYLGQLVAQRTGLPAADAEKRISDVLGQLDQAKLKVKEAADAARKAGIATALLTVLSLLVGAFIASAAAALGGRQRDEI</sequence>
<evidence type="ECO:0000313" key="3">
    <source>
        <dbReference type="Proteomes" id="UP001242480"/>
    </source>
</evidence>
<evidence type="ECO:0000256" key="1">
    <source>
        <dbReference type="SAM" id="Phobius"/>
    </source>
</evidence>
<organism evidence="2 3">
    <name type="scientific">Labrys wisconsinensis</name>
    <dbReference type="NCBI Taxonomy" id="425677"/>
    <lineage>
        <taxon>Bacteria</taxon>
        <taxon>Pseudomonadati</taxon>
        <taxon>Pseudomonadota</taxon>
        <taxon>Alphaproteobacteria</taxon>
        <taxon>Hyphomicrobiales</taxon>
        <taxon>Xanthobacteraceae</taxon>
        <taxon>Labrys</taxon>
    </lineage>
</organism>
<keyword evidence="3" id="KW-1185">Reference proteome</keyword>
<evidence type="ECO:0000313" key="2">
    <source>
        <dbReference type="EMBL" id="MDQ0470859.1"/>
    </source>
</evidence>
<feature type="transmembrane region" description="Helical" evidence="1">
    <location>
        <begin position="86"/>
        <end position="110"/>
    </location>
</feature>
<proteinExistence type="predicted"/>
<name>A0ABU0J9B0_9HYPH</name>
<keyword evidence="1" id="KW-1133">Transmembrane helix</keyword>
<comment type="caution">
    <text evidence="2">The sequence shown here is derived from an EMBL/GenBank/DDBJ whole genome shotgun (WGS) entry which is preliminary data.</text>
</comment>
<feature type="transmembrane region" description="Helical" evidence="1">
    <location>
        <begin position="143"/>
        <end position="165"/>
    </location>
</feature>
<evidence type="ECO:0008006" key="4">
    <source>
        <dbReference type="Google" id="ProtNLM"/>
    </source>
</evidence>
<dbReference type="Proteomes" id="UP001242480">
    <property type="component" value="Unassembled WGS sequence"/>
</dbReference>
<keyword evidence="1" id="KW-0812">Transmembrane</keyword>
<feature type="transmembrane region" description="Helical" evidence="1">
    <location>
        <begin position="297"/>
        <end position="322"/>
    </location>
</feature>
<dbReference type="EMBL" id="JAUSVX010000007">
    <property type="protein sequence ID" value="MDQ0470859.1"/>
    <property type="molecule type" value="Genomic_DNA"/>
</dbReference>
<reference evidence="2 3" key="1">
    <citation type="submission" date="2023-07" db="EMBL/GenBank/DDBJ databases">
        <title>Genomic Encyclopedia of Type Strains, Phase IV (KMG-IV): sequencing the most valuable type-strain genomes for metagenomic binning, comparative biology and taxonomic classification.</title>
        <authorList>
            <person name="Goeker M."/>
        </authorList>
    </citation>
    <scope>NUCLEOTIDE SEQUENCE [LARGE SCALE GENOMIC DNA]</scope>
    <source>
        <strain evidence="2 3">DSM 19619</strain>
    </source>
</reference>
<feature type="transmembrane region" description="Helical" evidence="1">
    <location>
        <begin position="51"/>
        <end position="74"/>
    </location>
</feature>
<accession>A0ABU0J9B0</accession>
<keyword evidence="1" id="KW-0472">Membrane</keyword>
<gene>
    <name evidence="2" type="ORF">QO011_003878</name>
</gene>